<accession>A0ABP6YMJ6</accession>
<keyword evidence="2" id="KW-1185">Reference proteome</keyword>
<dbReference type="RefSeq" id="WP_345570171.1">
    <property type="nucleotide sequence ID" value="NZ_BAABDQ010000022.1"/>
</dbReference>
<evidence type="ECO:0000313" key="1">
    <source>
        <dbReference type="EMBL" id="GAA3585729.1"/>
    </source>
</evidence>
<protein>
    <submittedName>
        <fullName evidence="1">Uncharacterized protein</fullName>
    </submittedName>
</protein>
<sequence length="51" mass="5277">MQTAGVVIIGGGHIGTSTEELLRFEDLTGVQIGLKQSPVGGIARDWRSAGP</sequence>
<organism evidence="1 2">
    <name type="scientific">Nonomuraea rosea</name>
    <dbReference type="NCBI Taxonomy" id="638574"/>
    <lineage>
        <taxon>Bacteria</taxon>
        <taxon>Bacillati</taxon>
        <taxon>Actinomycetota</taxon>
        <taxon>Actinomycetes</taxon>
        <taxon>Streptosporangiales</taxon>
        <taxon>Streptosporangiaceae</taxon>
        <taxon>Nonomuraea</taxon>
    </lineage>
</organism>
<gene>
    <name evidence="1" type="ORF">GCM10022419_079720</name>
</gene>
<proteinExistence type="predicted"/>
<evidence type="ECO:0000313" key="2">
    <source>
        <dbReference type="Proteomes" id="UP001500630"/>
    </source>
</evidence>
<dbReference type="EMBL" id="BAABDQ010000022">
    <property type="protein sequence ID" value="GAA3585729.1"/>
    <property type="molecule type" value="Genomic_DNA"/>
</dbReference>
<reference evidence="2" key="1">
    <citation type="journal article" date="2019" name="Int. J. Syst. Evol. Microbiol.">
        <title>The Global Catalogue of Microorganisms (GCM) 10K type strain sequencing project: providing services to taxonomists for standard genome sequencing and annotation.</title>
        <authorList>
            <consortium name="The Broad Institute Genomics Platform"/>
            <consortium name="The Broad Institute Genome Sequencing Center for Infectious Disease"/>
            <person name="Wu L."/>
            <person name="Ma J."/>
        </authorList>
    </citation>
    <scope>NUCLEOTIDE SEQUENCE [LARGE SCALE GENOMIC DNA]</scope>
    <source>
        <strain evidence="2">JCM 17326</strain>
    </source>
</reference>
<dbReference type="Proteomes" id="UP001500630">
    <property type="component" value="Unassembled WGS sequence"/>
</dbReference>
<comment type="caution">
    <text evidence="1">The sequence shown here is derived from an EMBL/GenBank/DDBJ whole genome shotgun (WGS) entry which is preliminary data.</text>
</comment>
<name>A0ABP6YMJ6_9ACTN</name>